<evidence type="ECO:0000259" key="3">
    <source>
        <dbReference type="Pfam" id="PF23868"/>
    </source>
</evidence>
<protein>
    <recommendedName>
        <fullName evidence="6">Zinc-binding loop region of homing endonuclease domain-containing protein</fullName>
    </recommendedName>
</protein>
<dbReference type="Pfam" id="PF23868">
    <property type="entry name" value="Mmc1_C"/>
    <property type="match status" value="1"/>
</dbReference>
<organism evidence="4 5">
    <name type="scientific">Cladobotryum mycophilum</name>
    <dbReference type="NCBI Taxonomy" id="491253"/>
    <lineage>
        <taxon>Eukaryota</taxon>
        <taxon>Fungi</taxon>
        <taxon>Dikarya</taxon>
        <taxon>Ascomycota</taxon>
        <taxon>Pezizomycotina</taxon>
        <taxon>Sordariomycetes</taxon>
        <taxon>Hypocreomycetidae</taxon>
        <taxon>Hypocreales</taxon>
        <taxon>Hypocreaceae</taxon>
        <taxon>Cladobotryum</taxon>
    </lineage>
</organism>
<evidence type="ECO:0000256" key="1">
    <source>
        <dbReference type="SAM" id="MobiDB-lite"/>
    </source>
</evidence>
<feature type="domain" description="Mmc1 C-terminal" evidence="3">
    <location>
        <begin position="658"/>
        <end position="858"/>
    </location>
</feature>
<accession>A0ABR0SPL9</accession>
<dbReference type="EMBL" id="JAVFKD010000012">
    <property type="protein sequence ID" value="KAK5993721.1"/>
    <property type="molecule type" value="Genomic_DNA"/>
</dbReference>
<dbReference type="SUPFAM" id="SSF54060">
    <property type="entry name" value="His-Me finger endonucleases"/>
    <property type="match status" value="1"/>
</dbReference>
<dbReference type="InterPro" id="IPR044925">
    <property type="entry name" value="His-Me_finger_sf"/>
</dbReference>
<name>A0ABR0SPL9_9HYPO</name>
<dbReference type="InterPro" id="IPR056196">
    <property type="entry name" value="Mmc1_C"/>
</dbReference>
<evidence type="ECO:0000313" key="5">
    <source>
        <dbReference type="Proteomes" id="UP001338125"/>
    </source>
</evidence>
<proteinExistence type="predicted"/>
<evidence type="ECO:0000259" key="2">
    <source>
        <dbReference type="Pfam" id="PF05551"/>
    </source>
</evidence>
<feature type="compositionally biased region" description="Pro residues" evidence="1">
    <location>
        <begin position="44"/>
        <end position="55"/>
    </location>
</feature>
<dbReference type="InterPro" id="IPR008704">
    <property type="entry name" value="Endonuclease_Zinc-binding_loop"/>
</dbReference>
<reference evidence="4 5" key="1">
    <citation type="submission" date="2024-01" db="EMBL/GenBank/DDBJ databases">
        <title>Complete genome of Cladobotryum mycophilum ATHUM6906.</title>
        <authorList>
            <person name="Christinaki A.C."/>
            <person name="Myridakis A.I."/>
            <person name="Kouvelis V.N."/>
        </authorList>
    </citation>
    <scope>NUCLEOTIDE SEQUENCE [LARGE SCALE GENOMIC DNA]</scope>
    <source>
        <strain evidence="4 5">ATHUM6906</strain>
    </source>
</reference>
<sequence>MPSWRKRKAIAPVDLSQVLNQTLSIQSPPSAQPFKRRRLKAPTEPIPKPPIPAAPPVPILPAAQKQLRVFEATSQAWTKAFNELCNGTAPKTNNDSGPSIIKPLTDNDLAFKQELPFGHCWGLWTSKGNIQRPKLREGGTNSDSPRLAGSRLGLAGKDTKIYTYHIIAAHQAATNPSPTLNIDLLRAVSVDKKEKDPWTVMHLCRHKWCHNPEHFAVGLNDEQTACHRMLQSAKTEEEIRGIRSFACRRQLASIPEFCRNFAEQSFHDDSTLLKNNSVTSSRIATTAMASKRSLVPQSGHLRILKGSPKSQVPAVCPFCSLVPARPRSIQSRRHQSTSAPKTPRIELEQTLVELQKRIPTLFNLSRLQLALQGLRQAPGREAVRIAVLGLNNGSDGRDTARKVLKALLVDPLVDEQEWEKELDNHDMTQPLVVRVRANNSSGPRLEVSKGNQPHELHVSSADLNGFQLELLLMDINAPVGGPGAVSVEALERVALAPAVEVPLAEKRITALTTPVHQTLIVADGLMGAVNVSALPILEAGDAILGAVDLKGFSKEKLGANFVVIDTLLAEEGIQLFRQGPQHAMEYEHRWTASNLASLVAWLRAGIKATDDGTKPAVRKLIASVLQGALSAIDAEATSKRLSRDLESKTSSPEVQELNKTLDVWAQKAHAELQGQLDLAFTGSRWRKLGWWKLFWRVDDVAMLTNELLTQRFLPTAEQELVYLTGQIAQLRGEAGPYLQPKPSQNTTKEITNKSETTIITRSALPKWPGHIAFTRRYLQSETVPALQSLAQKLVVQSLATSSLTGILAGLLYVSSFSSTVFEAGAVAALGVVYSLGRMQKKWEAARTFWEGEVREEGRKAVRAAEESTVEVLEGGKPIRLTPQRVEELEKARELVIKAEDALARMK</sequence>
<evidence type="ECO:0000313" key="4">
    <source>
        <dbReference type="EMBL" id="KAK5993721.1"/>
    </source>
</evidence>
<gene>
    <name evidence="4" type="ORF">PT974_07157</name>
</gene>
<keyword evidence="5" id="KW-1185">Reference proteome</keyword>
<feature type="region of interest" description="Disordered" evidence="1">
    <location>
        <begin position="24"/>
        <end position="55"/>
    </location>
</feature>
<feature type="domain" description="Zinc-binding loop region of homing endonuclease" evidence="2">
    <location>
        <begin position="157"/>
        <end position="239"/>
    </location>
</feature>
<dbReference type="PANTHER" id="PTHR38644">
    <property type="entry name" value="EXPRESSED PROTEIN"/>
    <property type="match status" value="1"/>
</dbReference>
<dbReference type="Proteomes" id="UP001338125">
    <property type="component" value="Unassembled WGS sequence"/>
</dbReference>
<dbReference type="PANTHER" id="PTHR38644:SF1">
    <property type="entry name" value="EXPRESSED PROTEIN"/>
    <property type="match status" value="1"/>
</dbReference>
<dbReference type="Pfam" id="PF23867">
    <property type="entry name" value="Mmc1_N"/>
    <property type="match status" value="1"/>
</dbReference>
<comment type="caution">
    <text evidence="4">The sequence shown here is derived from an EMBL/GenBank/DDBJ whole genome shotgun (WGS) entry which is preliminary data.</text>
</comment>
<dbReference type="Pfam" id="PF05551">
    <property type="entry name" value="zf-His_Me_endon"/>
    <property type="match status" value="1"/>
</dbReference>
<evidence type="ECO:0008006" key="6">
    <source>
        <dbReference type="Google" id="ProtNLM"/>
    </source>
</evidence>